<dbReference type="Pfam" id="PF00005">
    <property type="entry name" value="ABC_tran"/>
    <property type="match status" value="1"/>
</dbReference>
<dbReference type="SUPFAM" id="SSF52540">
    <property type="entry name" value="P-loop containing nucleoside triphosphate hydrolases"/>
    <property type="match status" value="1"/>
</dbReference>
<comment type="subcellular location">
    <subcellularLocation>
        <location evidence="1">Membrane</location>
        <topology evidence="1">Multi-pass membrane protein</topology>
    </subcellularLocation>
</comment>
<gene>
    <name evidence="11" type="ORF">URODEC1_LOCUS68084</name>
</gene>
<dbReference type="PROSITE" id="PS00211">
    <property type="entry name" value="ABC_TRANSPORTER_1"/>
    <property type="match status" value="1"/>
</dbReference>
<keyword evidence="4 9" id="KW-0812">Transmembrane</keyword>
<evidence type="ECO:0000256" key="3">
    <source>
        <dbReference type="ARBA" id="ARBA00022448"/>
    </source>
</evidence>
<evidence type="ECO:0000259" key="10">
    <source>
        <dbReference type="PROSITE" id="PS50893"/>
    </source>
</evidence>
<name>A0ABC9BTS1_9POAL</name>
<dbReference type="InterPro" id="IPR017871">
    <property type="entry name" value="ABC_transporter-like_CS"/>
</dbReference>
<keyword evidence="3" id="KW-0813">Transport</keyword>
<evidence type="ECO:0000313" key="11">
    <source>
        <dbReference type="EMBL" id="CAL5006553.1"/>
    </source>
</evidence>
<feature type="transmembrane region" description="Helical" evidence="9">
    <location>
        <begin position="531"/>
        <end position="549"/>
    </location>
</feature>
<keyword evidence="5" id="KW-0547">Nucleotide-binding</keyword>
<protein>
    <recommendedName>
        <fullName evidence="10">ABC transporter domain-containing protein</fullName>
    </recommendedName>
</protein>
<dbReference type="AlphaFoldDB" id="A0ABC9BTS1"/>
<evidence type="ECO:0000256" key="1">
    <source>
        <dbReference type="ARBA" id="ARBA00004141"/>
    </source>
</evidence>
<keyword evidence="7 9" id="KW-1133">Transmembrane helix</keyword>
<dbReference type="Pfam" id="PF24526">
    <property type="entry name" value="ABCA12_C"/>
    <property type="match status" value="1"/>
</dbReference>
<dbReference type="PROSITE" id="PS50893">
    <property type="entry name" value="ABC_TRANSPORTER_2"/>
    <property type="match status" value="1"/>
</dbReference>
<evidence type="ECO:0000256" key="7">
    <source>
        <dbReference type="ARBA" id="ARBA00022989"/>
    </source>
</evidence>
<accession>A0ABC9BTS1</accession>
<evidence type="ECO:0000256" key="6">
    <source>
        <dbReference type="ARBA" id="ARBA00022840"/>
    </source>
</evidence>
<dbReference type="PANTHER" id="PTHR19229:SF141">
    <property type="entry name" value="OS08G0398350 PROTEIN"/>
    <property type="match status" value="1"/>
</dbReference>
<dbReference type="GO" id="GO:0005524">
    <property type="term" value="F:ATP binding"/>
    <property type="evidence" value="ECO:0007669"/>
    <property type="project" value="UniProtKB-KW"/>
</dbReference>
<evidence type="ECO:0000256" key="8">
    <source>
        <dbReference type="ARBA" id="ARBA00023136"/>
    </source>
</evidence>
<keyword evidence="12" id="KW-1185">Reference proteome</keyword>
<dbReference type="SMART" id="SM00382">
    <property type="entry name" value="AAA"/>
    <property type="match status" value="1"/>
</dbReference>
<feature type="domain" description="ABC transporter" evidence="10">
    <location>
        <begin position="614"/>
        <end position="851"/>
    </location>
</feature>
<dbReference type="PANTHER" id="PTHR19229">
    <property type="entry name" value="ATP-BINDING CASSETTE TRANSPORTER SUBFAMILY A ABCA"/>
    <property type="match status" value="1"/>
</dbReference>
<dbReference type="InterPro" id="IPR003439">
    <property type="entry name" value="ABC_transporter-like_ATP-bd"/>
</dbReference>
<evidence type="ECO:0000256" key="2">
    <source>
        <dbReference type="ARBA" id="ARBA00008526"/>
    </source>
</evidence>
<proteinExistence type="inferred from homology"/>
<keyword evidence="6" id="KW-0067">ATP-binding</keyword>
<keyword evidence="8 9" id="KW-0472">Membrane</keyword>
<evidence type="ECO:0000256" key="4">
    <source>
        <dbReference type="ARBA" id="ARBA00022692"/>
    </source>
</evidence>
<dbReference type="Proteomes" id="UP001497457">
    <property type="component" value="Chromosome 27b"/>
</dbReference>
<dbReference type="Gene3D" id="3.40.50.300">
    <property type="entry name" value="P-loop containing nucleotide triphosphate hydrolases"/>
    <property type="match status" value="1"/>
</dbReference>
<dbReference type="EMBL" id="OZ075137">
    <property type="protein sequence ID" value="CAL5006553.1"/>
    <property type="molecule type" value="Genomic_DNA"/>
</dbReference>
<evidence type="ECO:0000256" key="5">
    <source>
        <dbReference type="ARBA" id="ARBA00022741"/>
    </source>
</evidence>
<dbReference type="GO" id="GO:0016020">
    <property type="term" value="C:membrane"/>
    <property type="evidence" value="ECO:0007669"/>
    <property type="project" value="UniProtKB-SubCell"/>
</dbReference>
<dbReference type="InterPro" id="IPR003593">
    <property type="entry name" value="AAA+_ATPase"/>
</dbReference>
<dbReference type="FunFam" id="3.40.50.300:FF:000665">
    <property type="entry name" value="ABC transporter A family member 2"/>
    <property type="match status" value="1"/>
</dbReference>
<comment type="similarity">
    <text evidence="2">Belongs to the ABC transporter superfamily. ABCA family. CPR flippase (TC 3.A.1.211) subfamily.</text>
</comment>
<dbReference type="InterPro" id="IPR027417">
    <property type="entry name" value="P-loop_NTPase"/>
</dbReference>
<sequence length="945" mass="106396">MVMESRRSRGLARFFRQVHALFLKNLSFQRRNARMNAAIAAFPVLLCVLLVSIQRVVDGELARPPFRCGCRGSRCGVEFSTPIQAVSCEVRVPPRWPALVQVPDPEARALTRLHRGPCNSSEKNCPAALLLTGRNRQLAEGLGRLLFPPVPVQNTPDASNSSSSYLDQFSRVVVGSNSLPAHVLFVEPGFVPQGALYVLQPQCQFDSRNVPEIFDGIQLESDMQCVQALTLWCDNSSVINHHMFKGYKGGNKWRRSNEFLAGYDFLDTSSRRLHVHVRYNSSFSRDNGHHAMTVLRVARLVNMASTAYLKLFRGQNVEMRLQYLKEMPKAAVPTRLDLTTLLDALFFTWTIQLLLPVSNVDISCLREGAETKTNDEDAWAEGCTLLVDILRLFLVTFNSLHDVIHDLWVRLDIFRLNSYAIQSLFYFIYINLQIVLAFLLASFFSSVKTASVIGYIYVFGSSLLGEALLKIFIEDATFPRIWLVIMELIPGFSLYRGIYELSEYAAAGRNMGKPGMRWPDLNDPVNGMKDVLILMSIEWIILLLVAFLLDHRPAWQPVFLFGFLSTKHSSPSEKPNKFKMGFTRVHVDMTKPDVSLERKVVKRLLKDMDMRNMIICHNLKKVYPGKNGNPDKHAVRGLSLALRKGQCFGMLGPNGAGKTSFINMMIGLMKPTYGTAYIHGMDLRTDMNEIYANIGVCPQHDLLWETQTGREHLMFYGRMKNLTGAALTQAVEESLKSVNLFHSGFGDKSVSKYSGGMKRRLSVAIALIGNPKVVYMDEPSTGLDSRSRNDLWNIIKRAKKDCTIILTTHSMEEAEELCDRIGIFINGNFHCIGTPKENMTTFLAMQLKARYGGTRILTITTSPEHEEAVEQLVCWLSPRYTRIYRVSGTQKFALPQKEVGLGRVFGAIEVAQHAFPVLGWGVADATLEDVFVRVAKEARAFDVLS</sequence>
<feature type="transmembrane region" description="Helical" evidence="9">
    <location>
        <begin position="452"/>
        <end position="473"/>
    </location>
</feature>
<reference evidence="11" key="1">
    <citation type="submission" date="2024-10" db="EMBL/GenBank/DDBJ databases">
        <authorList>
            <person name="Ryan C."/>
        </authorList>
    </citation>
    <scope>NUCLEOTIDE SEQUENCE [LARGE SCALE GENOMIC DNA]</scope>
</reference>
<dbReference type="InterPro" id="IPR026082">
    <property type="entry name" value="ABCA"/>
</dbReference>
<organism evidence="11 12">
    <name type="scientific">Urochloa decumbens</name>
    <dbReference type="NCBI Taxonomy" id="240449"/>
    <lineage>
        <taxon>Eukaryota</taxon>
        <taxon>Viridiplantae</taxon>
        <taxon>Streptophyta</taxon>
        <taxon>Embryophyta</taxon>
        <taxon>Tracheophyta</taxon>
        <taxon>Spermatophyta</taxon>
        <taxon>Magnoliopsida</taxon>
        <taxon>Liliopsida</taxon>
        <taxon>Poales</taxon>
        <taxon>Poaceae</taxon>
        <taxon>PACMAD clade</taxon>
        <taxon>Panicoideae</taxon>
        <taxon>Panicodae</taxon>
        <taxon>Paniceae</taxon>
        <taxon>Melinidinae</taxon>
        <taxon>Urochloa</taxon>
    </lineage>
</organism>
<evidence type="ECO:0000313" key="12">
    <source>
        <dbReference type="Proteomes" id="UP001497457"/>
    </source>
</evidence>
<evidence type="ECO:0000256" key="9">
    <source>
        <dbReference type="SAM" id="Phobius"/>
    </source>
</evidence>
<dbReference type="CDD" id="cd03263">
    <property type="entry name" value="ABC_subfamily_A"/>
    <property type="match status" value="1"/>
</dbReference>
<feature type="transmembrane region" description="Helical" evidence="9">
    <location>
        <begin position="424"/>
        <end position="445"/>
    </location>
</feature>